<dbReference type="Gene3D" id="2.30.30.130">
    <property type="entry name" value="Transposase, Mu, C-terminal"/>
    <property type="match status" value="1"/>
</dbReference>
<keyword evidence="5" id="KW-1185">Reference proteome</keyword>
<evidence type="ECO:0000313" key="4">
    <source>
        <dbReference type="EMBL" id="TKI08922.1"/>
    </source>
</evidence>
<dbReference type="SUPFAM" id="SSF53098">
    <property type="entry name" value="Ribonuclease H-like"/>
    <property type="match status" value="1"/>
</dbReference>
<gene>
    <name evidence="4" type="ORF">FCN80_00840</name>
</gene>
<comment type="caution">
    <text evidence="4">The sequence shown here is derived from an EMBL/GenBank/DDBJ whole genome shotgun (WGS) entry which is preliminary data.</text>
</comment>
<dbReference type="InterPro" id="IPR036397">
    <property type="entry name" value="RNaseH_sf"/>
</dbReference>
<organism evidence="4 5">
    <name type="scientific">Martelella alba</name>
    <dbReference type="NCBI Taxonomy" id="2590451"/>
    <lineage>
        <taxon>Bacteria</taxon>
        <taxon>Pseudomonadati</taxon>
        <taxon>Pseudomonadota</taxon>
        <taxon>Alphaproteobacteria</taxon>
        <taxon>Hyphomicrobiales</taxon>
        <taxon>Aurantimonadaceae</taxon>
        <taxon>Martelella</taxon>
    </lineage>
</organism>
<dbReference type="SUPFAM" id="SSF50610">
    <property type="entry name" value="mu transposase, C-terminal domain"/>
    <property type="match status" value="1"/>
</dbReference>
<dbReference type="PROSITE" id="PS50994">
    <property type="entry name" value="INTEGRASE"/>
    <property type="match status" value="1"/>
</dbReference>
<evidence type="ECO:0000259" key="3">
    <source>
        <dbReference type="PROSITE" id="PS51702"/>
    </source>
</evidence>
<sequence>MKSHYSAEELAQMSLPGLPKTSRNIRERAKKEGWLTQKRKGVGGGFVYEINCLPKQAQDVLREKIYQSVLAEKPKEIESMTTRVKRSKPRSELEILRQCPALLDREVGKLTAQQKQIADARAALSMEVERLRDHGMSRTAAVHYIATASRNGTLPAHLKTSAELANARKGGRIGVGERSLQEWLSVFESTNPGIERMTMLAPGYLKAKKPEQIKWLPDFLAHWRNLNGPCLREAYAKFSTEWERIYNDQPAMIDARPSYDAVRRAMAKLPRRERVRGRVTGSAVLAYEIYQKRDWSQMPVNGCWITDGKSLDMKVAHPIHGRPFTPELTLVLDGRTRYCVGWSLALSENVVAVADAYRHAMKHHGKPLIAYSDNGGGEANKTFDAEITGIFGRVGIDHPTSIPGRAQSRGLIERLNKVIPRRIAMEFETFNGSSADRENLRITERQIKSAINAVDKGYELSPVQRNALRMLPSWQRLLDVISEEVEKYNHQHEHSELPKYNGRHLTPAAYRKMVLEQEGDEIEYLTDVELNEMFMPEEIRVAQRGWLSLLNNDYFSKDLTMVDGEKVRVAFDIHDASEVIVRKMDGTFVCKAIYNGNKVAAQPISKVEALKQQRTQRRLKRLDDMRDEVHAEARPLLGGNTLPDFGAFMPPEPKIDDEPFFFLETDRDEYLKKNGGRR</sequence>
<dbReference type="SUPFAM" id="SSF46955">
    <property type="entry name" value="Putative DNA-binding domain"/>
    <property type="match status" value="1"/>
</dbReference>
<dbReference type="PANTHER" id="PTHR35004">
    <property type="entry name" value="TRANSPOSASE RV3428C-RELATED"/>
    <property type="match status" value="1"/>
</dbReference>
<dbReference type="Pfam" id="PF02316">
    <property type="entry name" value="HTH_Tnp_Mu_1"/>
    <property type="match status" value="1"/>
</dbReference>
<dbReference type="Proteomes" id="UP000305202">
    <property type="component" value="Unassembled WGS sequence"/>
</dbReference>
<dbReference type="InterPro" id="IPR009061">
    <property type="entry name" value="DNA-bd_dom_put_sf"/>
</dbReference>
<feature type="domain" description="Integrase catalytic" evidence="2">
    <location>
        <begin position="295"/>
        <end position="470"/>
    </location>
</feature>
<evidence type="ECO:0000256" key="1">
    <source>
        <dbReference type="SAM" id="MobiDB-lite"/>
    </source>
</evidence>
<protein>
    <submittedName>
        <fullName evidence="4">DDE-type integrase/transposase/recombinase</fullName>
    </submittedName>
</protein>
<evidence type="ECO:0000259" key="2">
    <source>
        <dbReference type="PROSITE" id="PS50994"/>
    </source>
</evidence>
<reference evidence="4 5" key="1">
    <citation type="submission" date="2019-04" db="EMBL/GenBank/DDBJ databases">
        <authorList>
            <person name="Li M."/>
            <person name="Gao C."/>
        </authorList>
    </citation>
    <scope>NUCLEOTIDE SEQUENCE [LARGE SCALE GENOMIC DNA]</scope>
    <source>
        <strain evidence="4 5">BGMRC 2031</strain>
    </source>
</reference>
<dbReference type="PANTHER" id="PTHR35004:SF7">
    <property type="entry name" value="INTEGRASE PROTEIN"/>
    <property type="match status" value="1"/>
</dbReference>
<dbReference type="InterPro" id="IPR012337">
    <property type="entry name" value="RNaseH-like_sf"/>
</dbReference>
<feature type="region of interest" description="Disordered" evidence="1">
    <location>
        <begin position="1"/>
        <end position="32"/>
    </location>
</feature>
<proteinExistence type="predicted"/>
<dbReference type="InterPro" id="IPR003314">
    <property type="entry name" value="Mu-type_HTH"/>
</dbReference>
<dbReference type="InterPro" id="IPR015378">
    <property type="entry name" value="Transposase-like_Mu_C"/>
</dbReference>
<feature type="domain" description="HTH Mu-type" evidence="3">
    <location>
        <begin position="3"/>
        <end position="69"/>
    </location>
</feature>
<dbReference type="InterPro" id="IPR009004">
    <property type="entry name" value="Transposase_Mu_C"/>
</dbReference>
<dbReference type="Pfam" id="PF09299">
    <property type="entry name" value="Mu-transpos_C"/>
    <property type="match status" value="1"/>
</dbReference>
<name>A0ABY2SRS8_9HYPH</name>
<evidence type="ECO:0000313" key="5">
    <source>
        <dbReference type="Proteomes" id="UP000305202"/>
    </source>
</evidence>
<dbReference type="InterPro" id="IPR036388">
    <property type="entry name" value="WH-like_DNA-bd_sf"/>
</dbReference>
<dbReference type="InterPro" id="IPR001584">
    <property type="entry name" value="Integrase_cat-core"/>
</dbReference>
<dbReference type="PROSITE" id="PS51702">
    <property type="entry name" value="HTH_MU"/>
    <property type="match status" value="1"/>
</dbReference>
<dbReference type="EMBL" id="SZPQ01000001">
    <property type="protein sequence ID" value="TKI08922.1"/>
    <property type="molecule type" value="Genomic_DNA"/>
</dbReference>
<accession>A0ABY2SRS8</accession>
<dbReference type="Gene3D" id="3.30.420.10">
    <property type="entry name" value="Ribonuclease H-like superfamily/Ribonuclease H"/>
    <property type="match status" value="1"/>
</dbReference>
<dbReference type="Gene3D" id="1.10.10.10">
    <property type="entry name" value="Winged helix-like DNA-binding domain superfamily/Winged helix DNA-binding domain"/>
    <property type="match status" value="1"/>
</dbReference>